<dbReference type="EMBL" id="CP053021">
    <property type="protein sequence ID" value="QJR02244.1"/>
    <property type="molecule type" value="Genomic_DNA"/>
</dbReference>
<gene>
    <name evidence="3" type="ORF">HH800_08595</name>
</gene>
<dbReference type="Proteomes" id="UP000502611">
    <property type="component" value="Chromosome"/>
</dbReference>
<feature type="transmembrane region" description="Helical" evidence="1">
    <location>
        <begin position="7"/>
        <end position="28"/>
    </location>
</feature>
<dbReference type="PANTHER" id="PTHR36698:SF2">
    <property type="entry name" value="MCE_MLAD DOMAIN-CONTAINING PROTEIN"/>
    <property type="match status" value="1"/>
</dbReference>
<organism evidence="3 4">
    <name type="scientific">Sphingobium yanoikuyae</name>
    <name type="common">Sphingomonas yanoikuyae</name>
    <dbReference type="NCBI Taxonomy" id="13690"/>
    <lineage>
        <taxon>Bacteria</taxon>
        <taxon>Pseudomonadati</taxon>
        <taxon>Pseudomonadota</taxon>
        <taxon>Alphaproteobacteria</taxon>
        <taxon>Sphingomonadales</taxon>
        <taxon>Sphingomonadaceae</taxon>
        <taxon>Sphingobium</taxon>
    </lineage>
</organism>
<dbReference type="InterPro" id="IPR003399">
    <property type="entry name" value="Mce/MlaD"/>
</dbReference>
<evidence type="ECO:0000313" key="3">
    <source>
        <dbReference type="EMBL" id="QJR02244.1"/>
    </source>
</evidence>
<evidence type="ECO:0000259" key="2">
    <source>
        <dbReference type="Pfam" id="PF02470"/>
    </source>
</evidence>
<keyword evidence="1" id="KW-0812">Transmembrane</keyword>
<proteinExistence type="predicted"/>
<dbReference type="RefSeq" id="WP_010338709.1">
    <property type="nucleotide sequence ID" value="NZ_CP053021.1"/>
</dbReference>
<dbReference type="PANTHER" id="PTHR36698">
    <property type="entry name" value="BLL5892 PROTEIN"/>
    <property type="match status" value="1"/>
</dbReference>
<dbReference type="AlphaFoldDB" id="A0A6M4G6Q8"/>
<evidence type="ECO:0000313" key="4">
    <source>
        <dbReference type="Proteomes" id="UP000502611"/>
    </source>
</evidence>
<reference evidence="3 4" key="1">
    <citation type="submission" date="2020-04" db="EMBL/GenBank/DDBJ databases">
        <title>The Whole Genome Analysis of High salt-tolerant Sphingobium yanoikuyae YC-XJ2 with Aryl organophosphorus flame retardants (aryl-OPFRs)-degrading capacity and characteristics of Related phosphotriesterase.</title>
        <authorList>
            <person name="Li X."/>
        </authorList>
    </citation>
    <scope>NUCLEOTIDE SEQUENCE [LARGE SCALE GENOMIC DNA]</scope>
    <source>
        <strain evidence="3 4">YC-XJ2</strain>
    </source>
</reference>
<accession>A0A6M4G6Q8</accession>
<dbReference type="Pfam" id="PF02470">
    <property type="entry name" value="MlaD"/>
    <property type="match status" value="1"/>
</dbReference>
<sequence>MERHANYALVGIISIILLIAGLVFVVWLGGTRFGQENDEYRVIFRGPVRGLSVGGEVQFNGIKMGQIQRITLDENDPNRVLTDIEITHKTPVRIDSVASTETQGISGVSVVQISAGTPSKELLRRANRGRRPVISSKPNALSSLLQGGGQMVESATSALQRVNKALSDQNIQNLGATLRDIRLTTGAIADNRAMFANAASALGKLDRAAEDIQHAAASVRDIADTDGRKAFADISDTAAELKLAIGEARGALANVNKQSATIGATTLPAINASMSSLRETADSLDGLIRQIRQNPRQALGKDSGLELELPE</sequence>
<keyword evidence="1" id="KW-1133">Transmembrane helix</keyword>
<name>A0A6M4G6Q8_SPHYA</name>
<protein>
    <submittedName>
        <fullName evidence="3">MCE family protein</fullName>
    </submittedName>
</protein>
<feature type="domain" description="Mce/MlaD" evidence="2">
    <location>
        <begin position="46"/>
        <end position="116"/>
    </location>
</feature>
<evidence type="ECO:0000256" key="1">
    <source>
        <dbReference type="SAM" id="Phobius"/>
    </source>
</evidence>
<keyword evidence="1" id="KW-0472">Membrane</keyword>